<dbReference type="EMBL" id="KQ086206">
    <property type="protein sequence ID" value="KLO06448.1"/>
    <property type="molecule type" value="Genomic_DNA"/>
</dbReference>
<accession>A0A0H2RAE3</accession>
<organism evidence="2 3">
    <name type="scientific">Schizopora paradoxa</name>
    <dbReference type="NCBI Taxonomy" id="27342"/>
    <lineage>
        <taxon>Eukaryota</taxon>
        <taxon>Fungi</taxon>
        <taxon>Dikarya</taxon>
        <taxon>Basidiomycota</taxon>
        <taxon>Agaricomycotina</taxon>
        <taxon>Agaricomycetes</taxon>
        <taxon>Hymenochaetales</taxon>
        <taxon>Schizoporaceae</taxon>
        <taxon>Schizopora</taxon>
    </lineage>
</organism>
<feature type="region of interest" description="Disordered" evidence="1">
    <location>
        <begin position="491"/>
        <end position="522"/>
    </location>
</feature>
<dbReference type="InParanoid" id="A0A0H2RAE3"/>
<evidence type="ECO:0000313" key="2">
    <source>
        <dbReference type="EMBL" id="KLO06448.1"/>
    </source>
</evidence>
<dbReference type="AlphaFoldDB" id="A0A0H2RAE3"/>
<gene>
    <name evidence="2" type="ORF">SCHPADRAFT_1002342</name>
</gene>
<evidence type="ECO:0000256" key="1">
    <source>
        <dbReference type="SAM" id="MobiDB-lite"/>
    </source>
</evidence>
<evidence type="ECO:0000313" key="3">
    <source>
        <dbReference type="Proteomes" id="UP000053477"/>
    </source>
</evidence>
<reference evidence="2 3" key="1">
    <citation type="submission" date="2015-04" db="EMBL/GenBank/DDBJ databases">
        <title>Complete genome sequence of Schizopora paradoxa KUC8140, a cosmopolitan wood degrader in East Asia.</title>
        <authorList>
            <consortium name="DOE Joint Genome Institute"/>
            <person name="Min B."/>
            <person name="Park H."/>
            <person name="Jang Y."/>
            <person name="Kim J.-J."/>
            <person name="Kim K.H."/>
            <person name="Pangilinan J."/>
            <person name="Lipzen A."/>
            <person name="Riley R."/>
            <person name="Grigoriev I.V."/>
            <person name="Spatafora J.W."/>
            <person name="Choi I.-G."/>
        </authorList>
    </citation>
    <scope>NUCLEOTIDE SEQUENCE [LARGE SCALE GENOMIC DNA]</scope>
    <source>
        <strain evidence="2 3">KUC8140</strain>
    </source>
</reference>
<proteinExistence type="predicted"/>
<feature type="compositionally biased region" description="Polar residues" evidence="1">
    <location>
        <begin position="509"/>
        <end position="522"/>
    </location>
</feature>
<protein>
    <recommendedName>
        <fullName evidence="4">F-box domain-containing protein</fullName>
    </recommendedName>
</protein>
<dbReference type="OrthoDB" id="2800666at2759"/>
<sequence length="585" mass="66012">MPPPFSLDDIKDVISNHLLGAEDILPQEFREENEILDELASTILAPDSPLKSTATGFALVSRARRVVTHLESLKQAISKALDERIEKAQTRVQRFGSLCGLASLPSTILADILWLASHGVFYSRPKEHSIAALRLSHVCRHFRNTALSMAKMWSEICAVAYPTPRQLGFVHACIERSKNAPLDVHLNVYLPEEEDNDSYFNEDAKFRSDEASFILLPHAHRWRSFNLHLVQYPASSNALEPPSMNLISSALESMRNLTYPMLESITLSFEEASIIVGKGMELCSSWNLPSLRSLSIVRSLPSTLARLDRVVTLDYTMFGKNMDDEDISSLVTLVGVLKRMSSLRDLALDLVSTTPAETPFPISDVVCLPSIQNLKITFGPHCMMEEDGESFNYPLLRSFFSVLRFQNTSNLLVLFQDGIKVSFVTPISDTRIVCKDLFGDNKIPNVKRCEIAIRLEYYHPTQLPPGEFQSILPTTFPQSVEHLKIECNTSLLSDPQSRSEEPCPLPNLRSVTRDSGQNSQSDTVARHTWLQWLTRGFQIGSRYLEDGLRVFEREMNGSRMGPKDGVLYYYDRMFCVFKFAQMESG</sequence>
<name>A0A0H2RAE3_9AGAM</name>
<keyword evidence="3" id="KW-1185">Reference proteome</keyword>
<dbReference type="Proteomes" id="UP000053477">
    <property type="component" value="Unassembled WGS sequence"/>
</dbReference>
<evidence type="ECO:0008006" key="4">
    <source>
        <dbReference type="Google" id="ProtNLM"/>
    </source>
</evidence>